<gene>
    <name evidence="1" type="ORF">Pta02_11900</name>
</gene>
<comment type="caution">
    <text evidence="1">The sequence shown here is derived from an EMBL/GenBank/DDBJ whole genome shotgun (WGS) entry which is preliminary data.</text>
</comment>
<evidence type="ECO:0000313" key="1">
    <source>
        <dbReference type="EMBL" id="GIH99181.1"/>
    </source>
</evidence>
<protein>
    <submittedName>
        <fullName evidence="1">Uncharacterized protein</fullName>
    </submittedName>
</protein>
<dbReference type="EMBL" id="BOOK01000006">
    <property type="protein sequence ID" value="GIH99181.1"/>
    <property type="molecule type" value="Genomic_DNA"/>
</dbReference>
<sequence>MVTSGCGIGDLTVSGGGRVMRVIAIDDAGPDTVTLVPDADPGGDREYSRTIFLVPLPRDAETITCHGCLKNTHLWIDATQTNRSSGARMRLIRCSRCFADAQRVRDCEIHAHSSTVRPADLEPRGWF</sequence>
<keyword evidence="2" id="KW-1185">Reference proteome</keyword>
<dbReference type="Proteomes" id="UP000634476">
    <property type="component" value="Unassembled WGS sequence"/>
</dbReference>
<evidence type="ECO:0000313" key="2">
    <source>
        <dbReference type="Proteomes" id="UP000634476"/>
    </source>
</evidence>
<name>A0A8J3WTS0_9ACTN</name>
<reference evidence="1" key="1">
    <citation type="submission" date="2021-01" db="EMBL/GenBank/DDBJ databases">
        <title>Whole genome shotgun sequence of Planobispora takensis NBRC 109077.</title>
        <authorList>
            <person name="Komaki H."/>
            <person name="Tamura T."/>
        </authorList>
    </citation>
    <scope>NUCLEOTIDE SEQUENCE</scope>
    <source>
        <strain evidence="1">NBRC 109077</strain>
    </source>
</reference>
<dbReference type="AlphaFoldDB" id="A0A8J3WTS0"/>
<dbReference type="RefSeq" id="WP_203873656.1">
    <property type="nucleotide sequence ID" value="NZ_BOOK01000006.1"/>
</dbReference>
<proteinExistence type="predicted"/>
<organism evidence="1 2">
    <name type="scientific">Planobispora takensis</name>
    <dbReference type="NCBI Taxonomy" id="1367882"/>
    <lineage>
        <taxon>Bacteria</taxon>
        <taxon>Bacillati</taxon>
        <taxon>Actinomycetota</taxon>
        <taxon>Actinomycetes</taxon>
        <taxon>Streptosporangiales</taxon>
        <taxon>Streptosporangiaceae</taxon>
        <taxon>Planobispora</taxon>
    </lineage>
</organism>
<accession>A0A8J3WTS0</accession>